<dbReference type="PROSITE" id="PS00086">
    <property type="entry name" value="CYTOCHROME_P450"/>
    <property type="match status" value="1"/>
</dbReference>
<proteinExistence type="inferred from homology"/>
<keyword evidence="5" id="KW-0503">Monooxygenase</keyword>
<keyword evidence="2 5" id="KW-0479">Metal-binding</keyword>
<dbReference type="SUPFAM" id="SSF48264">
    <property type="entry name" value="Cytochrome P450"/>
    <property type="match status" value="1"/>
</dbReference>
<comment type="caution">
    <text evidence="6">The sequence shown here is derived from an EMBL/GenBank/DDBJ whole genome shotgun (WGS) entry which is preliminary data.</text>
</comment>
<dbReference type="AlphaFoldDB" id="A0A9P6RN48"/>
<name>A0A9P6RN48_9FUNG</name>
<evidence type="ECO:0000256" key="2">
    <source>
        <dbReference type="ARBA" id="ARBA00022723"/>
    </source>
</evidence>
<keyword evidence="4 5" id="KW-0408">Iron</keyword>
<comment type="similarity">
    <text evidence="1 5">Belongs to the cytochrome P450 family.</text>
</comment>
<accession>A0A9P6RN48</accession>
<sequence length="102" mass="11259">MGRSESVWGPDAKEYKPSRWINTEKPSQGKFSSFHGGPRVCIGQQFATIEALTIIGMILSKLEITLVEPSKLPPYGISVTMPMLEGLPVRISRRKDTSARAV</sequence>
<evidence type="ECO:0000313" key="7">
    <source>
        <dbReference type="Proteomes" id="UP000738325"/>
    </source>
</evidence>
<evidence type="ECO:0000256" key="4">
    <source>
        <dbReference type="ARBA" id="ARBA00023004"/>
    </source>
</evidence>
<organism evidence="6 7">
    <name type="scientific">Dissophora globulifera</name>
    <dbReference type="NCBI Taxonomy" id="979702"/>
    <lineage>
        <taxon>Eukaryota</taxon>
        <taxon>Fungi</taxon>
        <taxon>Fungi incertae sedis</taxon>
        <taxon>Mucoromycota</taxon>
        <taxon>Mortierellomycotina</taxon>
        <taxon>Mortierellomycetes</taxon>
        <taxon>Mortierellales</taxon>
        <taxon>Mortierellaceae</taxon>
        <taxon>Dissophora</taxon>
    </lineage>
</organism>
<dbReference type="InterPro" id="IPR001128">
    <property type="entry name" value="Cyt_P450"/>
</dbReference>
<protein>
    <recommendedName>
        <fullName evidence="8">Cytochrome P450</fullName>
    </recommendedName>
</protein>
<dbReference type="GO" id="GO:0005506">
    <property type="term" value="F:iron ion binding"/>
    <property type="evidence" value="ECO:0007669"/>
    <property type="project" value="InterPro"/>
</dbReference>
<dbReference type="GO" id="GO:0004497">
    <property type="term" value="F:monooxygenase activity"/>
    <property type="evidence" value="ECO:0007669"/>
    <property type="project" value="UniProtKB-KW"/>
</dbReference>
<dbReference type="GO" id="GO:0016705">
    <property type="term" value="F:oxidoreductase activity, acting on paired donors, with incorporation or reduction of molecular oxygen"/>
    <property type="evidence" value="ECO:0007669"/>
    <property type="project" value="InterPro"/>
</dbReference>
<evidence type="ECO:0000313" key="6">
    <source>
        <dbReference type="EMBL" id="KAG0324192.1"/>
    </source>
</evidence>
<dbReference type="OrthoDB" id="1470350at2759"/>
<keyword evidence="5" id="KW-0349">Heme</keyword>
<evidence type="ECO:0000256" key="1">
    <source>
        <dbReference type="ARBA" id="ARBA00010617"/>
    </source>
</evidence>
<dbReference type="Proteomes" id="UP000738325">
    <property type="component" value="Unassembled WGS sequence"/>
</dbReference>
<gene>
    <name evidence="6" type="ORF">BGZ99_002072</name>
</gene>
<dbReference type="InterPro" id="IPR036396">
    <property type="entry name" value="Cyt_P450_sf"/>
</dbReference>
<dbReference type="GO" id="GO:0006629">
    <property type="term" value="P:lipid metabolic process"/>
    <property type="evidence" value="ECO:0007669"/>
    <property type="project" value="UniProtKB-ARBA"/>
</dbReference>
<evidence type="ECO:0000256" key="5">
    <source>
        <dbReference type="RuleBase" id="RU000461"/>
    </source>
</evidence>
<keyword evidence="3 5" id="KW-0560">Oxidoreductase</keyword>
<keyword evidence="7" id="KW-1185">Reference proteome</keyword>
<dbReference type="PANTHER" id="PTHR24296">
    <property type="entry name" value="CYTOCHROME P450"/>
    <property type="match status" value="1"/>
</dbReference>
<evidence type="ECO:0000256" key="3">
    <source>
        <dbReference type="ARBA" id="ARBA00023002"/>
    </source>
</evidence>
<dbReference type="Gene3D" id="1.10.630.10">
    <property type="entry name" value="Cytochrome P450"/>
    <property type="match status" value="1"/>
</dbReference>
<dbReference type="Pfam" id="PF00067">
    <property type="entry name" value="p450"/>
    <property type="match status" value="1"/>
</dbReference>
<evidence type="ECO:0008006" key="8">
    <source>
        <dbReference type="Google" id="ProtNLM"/>
    </source>
</evidence>
<dbReference type="GO" id="GO:0020037">
    <property type="term" value="F:heme binding"/>
    <property type="evidence" value="ECO:0007669"/>
    <property type="project" value="InterPro"/>
</dbReference>
<reference evidence="6" key="1">
    <citation type="journal article" date="2020" name="Fungal Divers.">
        <title>Resolving the Mortierellaceae phylogeny through synthesis of multi-gene phylogenetics and phylogenomics.</title>
        <authorList>
            <person name="Vandepol N."/>
            <person name="Liber J."/>
            <person name="Desiro A."/>
            <person name="Na H."/>
            <person name="Kennedy M."/>
            <person name="Barry K."/>
            <person name="Grigoriev I.V."/>
            <person name="Miller A.N."/>
            <person name="O'Donnell K."/>
            <person name="Stajich J.E."/>
            <person name="Bonito G."/>
        </authorList>
    </citation>
    <scope>NUCLEOTIDE SEQUENCE</scope>
    <source>
        <strain evidence="6">REB-010B</strain>
    </source>
</reference>
<dbReference type="EMBL" id="JAAAIP010000159">
    <property type="protein sequence ID" value="KAG0324192.1"/>
    <property type="molecule type" value="Genomic_DNA"/>
</dbReference>
<dbReference type="InterPro" id="IPR017972">
    <property type="entry name" value="Cyt_P450_CS"/>
</dbReference>